<dbReference type="Pfam" id="PF03652">
    <property type="entry name" value="RuvX"/>
    <property type="match status" value="1"/>
</dbReference>
<gene>
    <name evidence="7" type="primary">yrrK</name>
    <name evidence="7" type="ORF">SMSRO_SF008360</name>
</gene>
<sequence length="145" mass="16384">MRFYNSMAKYYLGVDFGTKTLGLATSHGMIATSYGVYQFPDHNFLNAAQYLATLIANEKVSDLVIGYPKNMNNTIGPRAMMVDDFIALLKPMLSPVIVIHLVDERLTTRQAHQIMLEANLSRQKRKSKKDSLAAQLILETFLQQK</sequence>
<dbReference type="SMART" id="SM00732">
    <property type="entry name" value="YqgFc"/>
    <property type="match status" value="1"/>
</dbReference>
<proteinExistence type="inferred from homology"/>
<evidence type="ECO:0000313" key="7">
    <source>
        <dbReference type="EMBL" id="PQM31038.1"/>
    </source>
</evidence>
<dbReference type="InterPro" id="IPR037027">
    <property type="entry name" value="YqgF/RNaseH-like_dom_sf"/>
</dbReference>
<dbReference type="PANTHER" id="PTHR33317">
    <property type="entry name" value="POLYNUCLEOTIDYL TRANSFERASE, RIBONUCLEASE H-LIKE SUPERFAMILY PROTEIN"/>
    <property type="match status" value="1"/>
</dbReference>
<dbReference type="Proteomes" id="UP000031565">
    <property type="component" value="Unassembled WGS sequence"/>
</dbReference>
<dbReference type="GO" id="GO:0000967">
    <property type="term" value="P:rRNA 5'-end processing"/>
    <property type="evidence" value="ECO:0007669"/>
    <property type="project" value="UniProtKB-UniRule"/>
</dbReference>
<dbReference type="PANTHER" id="PTHR33317:SF4">
    <property type="entry name" value="POLYNUCLEOTIDYL TRANSFERASE, RIBONUCLEASE H-LIKE SUPERFAMILY PROTEIN"/>
    <property type="match status" value="1"/>
</dbReference>
<comment type="similarity">
    <text evidence="5">Belongs to the YqgF HJR family.</text>
</comment>
<dbReference type="EMBL" id="JTLV02000001">
    <property type="protein sequence ID" value="PQM31038.1"/>
    <property type="molecule type" value="Genomic_DNA"/>
</dbReference>
<organism evidence="7 8">
    <name type="scientific">Spiroplasma poulsonii</name>
    <dbReference type="NCBI Taxonomy" id="2138"/>
    <lineage>
        <taxon>Bacteria</taxon>
        <taxon>Bacillati</taxon>
        <taxon>Mycoplasmatota</taxon>
        <taxon>Mollicutes</taxon>
        <taxon>Entomoplasmatales</taxon>
        <taxon>Spiroplasmataceae</taxon>
        <taxon>Spiroplasma</taxon>
    </lineage>
</organism>
<evidence type="ECO:0000256" key="2">
    <source>
        <dbReference type="ARBA" id="ARBA00022517"/>
    </source>
</evidence>
<dbReference type="SUPFAM" id="SSF53098">
    <property type="entry name" value="Ribonuclease H-like"/>
    <property type="match status" value="1"/>
</dbReference>
<comment type="subcellular location">
    <subcellularLocation>
        <location evidence="5">Cytoplasm</location>
    </subcellularLocation>
</comment>
<dbReference type="GO" id="GO:0005829">
    <property type="term" value="C:cytosol"/>
    <property type="evidence" value="ECO:0007669"/>
    <property type="project" value="TreeGrafter"/>
</dbReference>
<comment type="caution">
    <text evidence="7">The sequence shown here is derived from an EMBL/GenBank/DDBJ whole genome shotgun (WGS) entry which is preliminary data.</text>
</comment>
<dbReference type="AlphaFoldDB" id="A0A2P6FC46"/>
<evidence type="ECO:0000256" key="3">
    <source>
        <dbReference type="ARBA" id="ARBA00022722"/>
    </source>
</evidence>
<keyword evidence="1 5" id="KW-0963">Cytoplasm</keyword>
<feature type="domain" description="YqgF/RNase H-like" evidence="6">
    <location>
        <begin position="9"/>
        <end position="111"/>
    </location>
</feature>
<dbReference type="GO" id="GO:0016788">
    <property type="term" value="F:hydrolase activity, acting on ester bonds"/>
    <property type="evidence" value="ECO:0007669"/>
    <property type="project" value="UniProtKB-UniRule"/>
</dbReference>
<dbReference type="NCBIfam" id="TIGR00250">
    <property type="entry name" value="RNAse_H_YqgF"/>
    <property type="match status" value="1"/>
</dbReference>
<protein>
    <recommendedName>
        <fullName evidence="5">Putative pre-16S rRNA nuclease</fullName>
        <ecNumber evidence="5">3.1.-.-</ecNumber>
    </recommendedName>
</protein>
<dbReference type="HAMAP" id="MF_00651">
    <property type="entry name" value="Nuclease_YqgF"/>
    <property type="match status" value="1"/>
</dbReference>
<accession>A0A2P6FC46</accession>
<reference evidence="7 8" key="1">
    <citation type="journal article" date="2015" name="MBio">
        <title>Genome sequence of the Drosophila melanogaster male-killing Spiroplasma strain MSRO endosymbiont.</title>
        <authorList>
            <person name="Paredes J.C."/>
            <person name="Herren J.K."/>
            <person name="Schupfer F."/>
            <person name="Marin R."/>
            <person name="Claverol S."/>
            <person name="Kuo C.H."/>
            <person name="Lemaitre B."/>
            <person name="Beven L."/>
        </authorList>
    </citation>
    <scope>NUCLEOTIDE SEQUENCE [LARGE SCALE GENOMIC DNA]</scope>
    <source>
        <strain evidence="7 8">MSRO</strain>
    </source>
</reference>
<keyword evidence="2 5" id="KW-0690">Ribosome biogenesis</keyword>
<keyword evidence="3 5" id="KW-0540">Nuclease</keyword>
<keyword evidence="8" id="KW-1185">Reference proteome</keyword>
<dbReference type="InterPro" id="IPR012337">
    <property type="entry name" value="RNaseH-like_sf"/>
</dbReference>
<dbReference type="GO" id="GO:0004518">
    <property type="term" value="F:nuclease activity"/>
    <property type="evidence" value="ECO:0007669"/>
    <property type="project" value="UniProtKB-KW"/>
</dbReference>
<evidence type="ECO:0000313" key="8">
    <source>
        <dbReference type="Proteomes" id="UP000031565"/>
    </source>
</evidence>
<dbReference type="Gene3D" id="3.30.420.140">
    <property type="entry name" value="YqgF/RNase H-like domain"/>
    <property type="match status" value="1"/>
</dbReference>
<dbReference type="InterPro" id="IPR006641">
    <property type="entry name" value="YqgF/RNaseH-like_dom"/>
</dbReference>
<dbReference type="STRING" id="2138.SMSRO_v1c08030"/>
<dbReference type="CDD" id="cd16964">
    <property type="entry name" value="YqgF"/>
    <property type="match status" value="1"/>
</dbReference>
<comment type="function">
    <text evidence="5">Could be a nuclease involved in processing of the 5'-end of pre-16S rRNA.</text>
</comment>
<evidence type="ECO:0000256" key="4">
    <source>
        <dbReference type="ARBA" id="ARBA00022801"/>
    </source>
</evidence>
<dbReference type="EC" id="3.1.-.-" evidence="5"/>
<name>A0A2P6FC46_9MOLU</name>
<evidence type="ECO:0000256" key="5">
    <source>
        <dbReference type="HAMAP-Rule" id="MF_00651"/>
    </source>
</evidence>
<evidence type="ECO:0000259" key="6">
    <source>
        <dbReference type="SMART" id="SM00732"/>
    </source>
</evidence>
<dbReference type="InterPro" id="IPR005227">
    <property type="entry name" value="YqgF"/>
</dbReference>
<keyword evidence="4 5" id="KW-0378">Hydrolase</keyword>
<evidence type="ECO:0000256" key="1">
    <source>
        <dbReference type="ARBA" id="ARBA00022490"/>
    </source>
</evidence>